<comment type="similarity">
    <text evidence="2">Belongs to the transketolase family.</text>
</comment>
<dbReference type="EMBL" id="DUTF01000109">
    <property type="protein sequence ID" value="HHY26085.1"/>
    <property type="molecule type" value="Genomic_DNA"/>
</dbReference>
<evidence type="ECO:0000256" key="3">
    <source>
        <dbReference type="ARBA" id="ARBA00022679"/>
    </source>
</evidence>
<dbReference type="Pfam" id="PF00456">
    <property type="entry name" value="Transketolase_N"/>
    <property type="match status" value="1"/>
</dbReference>
<name>A0A7C6Z3B0_9FIRM</name>
<dbReference type="InterPro" id="IPR029061">
    <property type="entry name" value="THDP-binding"/>
</dbReference>
<gene>
    <name evidence="7" type="ORF">GX523_04910</name>
</gene>
<evidence type="ECO:0000256" key="5">
    <source>
        <dbReference type="ARBA" id="ARBA00023052"/>
    </source>
</evidence>
<organism evidence="7 8">
    <name type="scientific">Desulfitobacterium dehalogenans</name>
    <dbReference type="NCBI Taxonomy" id="36854"/>
    <lineage>
        <taxon>Bacteria</taxon>
        <taxon>Bacillati</taxon>
        <taxon>Bacillota</taxon>
        <taxon>Clostridia</taxon>
        <taxon>Eubacteriales</taxon>
        <taxon>Desulfitobacteriaceae</taxon>
        <taxon>Desulfitobacterium</taxon>
    </lineage>
</organism>
<dbReference type="Proteomes" id="UP000553059">
    <property type="component" value="Unassembled WGS sequence"/>
</dbReference>
<protein>
    <submittedName>
        <fullName evidence="7">Transketolase</fullName>
    </submittedName>
</protein>
<comment type="cofactor">
    <cofactor evidence="1">
        <name>thiamine diphosphate</name>
        <dbReference type="ChEBI" id="CHEBI:58937"/>
    </cofactor>
</comment>
<dbReference type="PROSITE" id="PS00801">
    <property type="entry name" value="TRANSKETOLASE_1"/>
    <property type="match status" value="1"/>
</dbReference>
<dbReference type="GO" id="GO:0016740">
    <property type="term" value="F:transferase activity"/>
    <property type="evidence" value="ECO:0007669"/>
    <property type="project" value="UniProtKB-KW"/>
</dbReference>
<reference evidence="7 8" key="1">
    <citation type="journal article" date="2020" name="Biotechnol. Biofuels">
        <title>New insights from the biogas microbiome by comprehensive genome-resolved metagenomics of nearly 1600 species originating from multiple anaerobic digesters.</title>
        <authorList>
            <person name="Campanaro S."/>
            <person name="Treu L."/>
            <person name="Rodriguez-R L.M."/>
            <person name="Kovalovszki A."/>
            <person name="Ziels R.M."/>
            <person name="Maus I."/>
            <person name="Zhu X."/>
            <person name="Kougias P.G."/>
            <person name="Basile A."/>
            <person name="Luo G."/>
            <person name="Schluter A."/>
            <person name="Konstantinidis K.T."/>
            <person name="Angelidaki I."/>
        </authorList>
    </citation>
    <scope>NUCLEOTIDE SEQUENCE [LARGE SCALE GENOMIC DNA]</scope>
    <source>
        <strain evidence="7">AS05jafATM_4</strain>
    </source>
</reference>
<comment type="caution">
    <text evidence="7">The sequence shown here is derived from an EMBL/GenBank/DDBJ whole genome shotgun (WGS) entry which is preliminary data.</text>
</comment>
<dbReference type="AlphaFoldDB" id="A0A7C6Z3B0"/>
<dbReference type="InterPro" id="IPR005474">
    <property type="entry name" value="Transketolase_N"/>
</dbReference>
<dbReference type="SUPFAM" id="SSF52518">
    <property type="entry name" value="Thiamin diphosphate-binding fold (THDP-binding)"/>
    <property type="match status" value="1"/>
</dbReference>
<evidence type="ECO:0000256" key="4">
    <source>
        <dbReference type="ARBA" id="ARBA00022723"/>
    </source>
</evidence>
<keyword evidence="3" id="KW-0808">Transferase</keyword>
<proteinExistence type="inferred from homology"/>
<keyword evidence="5" id="KW-0786">Thiamine pyrophosphate</keyword>
<evidence type="ECO:0000256" key="2">
    <source>
        <dbReference type="ARBA" id="ARBA00007131"/>
    </source>
</evidence>
<evidence type="ECO:0000313" key="8">
    <source>
        <dbReference type="Proteomes" id="UP000553059"/>
    </source>
</evidence>
<evidence type="ECO:0000259" key="6">
    <source>
        <dbReference type="Pfam" id="PF00456"/>
    </source>
</evidence>
<dbReference type="GO" id="GO:0046872">
    <property type="term" value="F:metal ion binding"/>
    <property type="evidence" value="ECO:0007669"/>
    <property type="project" value="UniProtKB-KW"/>
</dbReference>
<dbReference type="InterPro" id="IPR049557">
    <property type="entry name" value="Transketolase_CS"/>
</dbReference>
<feature type="domain" description="Transketolase N-terminal" evidence="6">
    <location>
        <begin position="7"/>
        <end position="271"/>
    </location>
</feature>
<evidence type="ECO:0000313" key="7">
    <source>
        <dbReference type="EMBL" id="HHY26085.1"/>
    </source>
</evidence>
<dbReference type="Gene3D" id="3.40.50.970">
    <property type="match status" value="1"/>
</dbReference>
<sequence>MSVLELKRMANQIRQDIITMLVPAKSGHPGGSLSAADILAALYFHEMNVNPEDPHWADRDRFVLAKGHAAPVLYAALAEKGFFPKEEILGLRQTGRILQGHPDMKKVPGVDMSTGSLGQGLSAANGMALAGKLDKKDFRVYVVLGDGEMAEGQVWEAAMAAAHYKLDNVIAVLDYNGLQIDGTTHKIMSSDPLNDKWKAFGWHVIEVDGHDIEDLLAAFAEAKSIKGKPTILIARTVKGKGVSFMENQVGWHGNAPNAEQAEQALKELGEEAARLG</sequence>
<dbReference type="CDD" id="cd02012">
    <property type="entry name" value="TPP_TK"/>
    <property type="match status" value="1"/>
</dbReference>
<dbReference type="PANTHER" id="PTHR47514:SF1">
    <property type="entry name" value="TRANSKETOLASE N-TERMINAL SECTION-RELATED"/>
    <property type="match status" value="1"/>
</dbReference>
<accession>A0A7C6Z3B0</accession>
<keyword evidence="4" id="KW-0479">Metal-binding</keyword>
<dbReference type="PANTHER" id="PTHR47514">
    <property type="entry name" value="TRANSKETOLASE N-TERMINAL SECTION-RELATED"/>
    <property type="match status" value="1"/>
</dbReference>
<evidence type="ECO:0000256" key="1">
    <source>
        <dbReference type="ARBA" id="ARBA00001964"/>
    </source>
</evidence>